<dbReference type="GO" id="GO:0016747">
    <property type="term" value="F:acyltransferase activity, transferring groups other than amino-acyl groups"/>
    <property type="evidence" value="ECO:0007669"/>
    <property type="project" value="InterPro"/>
</dbReference>
<dbReference type="STRING" id="1173584.SAMN05444851_1776"/>
<dbReference type="Pfam" id="PF13302">
    <property type="entry name" value="Acetyltransf_3"/>
    <property type="match status" value="1"/>
</dbReference>
<evidence type="ECO:0000313" key="3">
    <source>
        <dbReference type="Proteomes" id="UP000199650"/>
    </source>
</evidence>
<keyword evidence="2" id="KW-0808">Transferase</keyword>
<protein>
    <submittedName>
        <fullName evidence="2">Protein N-acetyltransferase, RimJ/RimL family</fullName>
    </submittedName>
</protein>
<dbReference type="Proteomes" id="UP000199650">
    <property type="component" value="Unassembled WGS sequence"/>
</dbReference>
<dbReference type="RefSeq" id="WP_091429949.1">
    <property type="nucleotide sequence ID" value="NZ_FOJB01000001.1"/>
</dbReference>
<evidence type="ECO:0000313" key="2">
    <source>
        <dbReference type="EMBL" id="SEW16002.1"/>
    </source>
</evidence>
<dbReference type="SUPFAM" id="SSF55729">
    <property type="entry name" value="Acyl-CoA N-acyltransferases (Nat)"/>
    <property type="match status" value="1"/>
</dbReference>
<dbReference type="PROSITE" id="PS51186">
    <property type="entry name" value="GNAT"/>
    <property type="match status" value="1"/>
</dbReference>
<dbReference type="InterPro" id="IPR000182">
    <property type="entry name" value="GNAT_dom"/>
</dbReference>
<name>A0A1I0PNR9_9RHOB</name>
<sequence>MKHVEITRQPLIEADRFVLRPVRRSDAGMLSMYTADERVASGTRSIPHPLPPGTTEAFIERSLQDERNEDVWVMDAAQNDGREVLGVISLTHLDRAQSQLGYWVAPGFWNTGIASEAVQAIVAANPQHNTSIFAEVFQDNAASARVLTHAGFEYIGDAESHCVARNANVPTWTYINKIS</sequence>
<dbReference type="OrthoDB" id="9804153at2"/>
<dbReference type="InterPro" id="IPR051531">
    <property type="entry name" value="N-acetyltransferase"/>
</dbReference>
<keyword evidence="3" id="KW-1185">Reference proteome</keyword>
<dbReference type="InterPro" id="IPR016181">
    <property type="entry name" value="Acyl_CoA_acyltransferase"/>
</dbReference>
<evidence type="ECO:0000259" key="1">
    <source>
        <dbReference type="PROSITE" id="PS51186"/>
    </source>
</evidence>
<organism evidence="2 3">
    <name type="scientific">Aliiroseovarius sediminilitoris</name>
    <dbReference type="NCBI Taxonomy" id="1173584"/>
    <lineage>
        <taxon>Bacteria</taxon>
        <taxon>Pseudomonadati</taxon>
        <taxon>Pseudomonadota</taxon>
        <taxon>Alphaproteobacteria</taxon>
        <taxon>Rhodobacterales</taxon>
        <taxon>Paracoccaceae</taxon>
        <taxon>Aliiroseovarius</taxon>
    </lineage>
</organism>
<dbReference type="PANTHER" id="PTHR43792">
    <property type="entry name" value="GNAT FAMILY, PUTATIVE (AFU_ORTHOLOGUE AFUA_3G00765)-RELATED-RELATED"/>
    <property type="match status" value="1"/>
</dbReference>
<proteinExistence type="predicted"/>
<dbReference type="Gene3D" id="3.40.630.30">
    <property type="match status" value="1"/>
</dbReference>
<feature type="domain" description="N-acetyltransferase" evidence="1">
    <location>
        <begin position="30"/>
        <end position="176"/>
    </location>
</feature>
<dbReference type="EMBL" id="FOJB01000001">
    <property type="protein sequence ID" value="SEW16002.1"/>
    <property type="molecule type" value="Genomic_DNA"/>
</dbReference>
<dbReference type="AlphaFoldDB" id="A0A1I0PNR9"/>
<gene>
    <name evidence="2" type="ORF">SAMN05444851_1776</name>
</gene>
<reference evidence="2 3" key="1">
    <citation type="submission" date="2016-10" db="EMBL/GenBank/DDBJ databases">
        <authorList>
            <person name="de Groot N.N."/>
        </authorList>
    </citation>
    <scope>NUCLEOTIDE SEQUENCE [LARGE SCALE GENOMIC DNA]</scope>
    <source>
        <strain evidence="2 3">DSM 29439</strain>
    </source>
</reference>
<accession>A0A1I0PNR9</accession>